<dbReference type="EMBL" id="BLVO01000013">
    <property type="protein sequence ID" value="GFM33186.1"/>
    <property type="molecule type" value="Genomic_DNA"/>
</dbReference>
<keyword evidence="4" id="KW-1185">Reference proteome</keyword>
<sequence>MKVLLIIFISFLAAGAGYVYLDKHMAAQSEVVLPVTPAAQHIAEAGNKFIVASGIVEPVSEELELSFEQSGLIEEVLVAEGAAVQSGQLLASLRQDSYIAKVEIARAEVNIAEAEYRKLASGGRPQERDEAWAAARQAKMVMEQNLREAKSRDALLKKNHIAAEETDRAWKEYYVAKEAHKEALLRFELADRPFRSEDINKAAFSVNASQARLHEAEAELAKTRLTAPISGTVLRLIRKGGEAVSVLFDSPVLALGDISVLNIRTEVDEKDIGHLSLGQPAYATATAFGEQRFPGRITRISQIMGRKKISSGDPAETMDRKVLEVIITLDAPGPLVSGLRTDVFISTKK</sequence>
<dbReference type="AlphaFoldDB" id="A0A7J0BHP0"/>
<dbReference type="Gene3D" id="2.40.30.170">
    <property type="match status" value="1"/>
</dbReference>
<dbReference type="InterPro" id="IPR050465">
    <property type="entry name" value="UPF0194_transport"/>
</dbReference>
<dbReference type="RefSeq" id="WP_174404865.1">
    <property type="nucleotide sequence ID" value="NZ_BLVO01000013.1"/>
</dbReference>
<dbReference type="SUPFAM" id="SSF111369">
    <property type="entry name" value="HlyD-like secretion proteins"/>
    <property type="match status" value="2"/>
</dbReference>
<protein>
    <recommendedName>
        <fullName evidence="5">Secretion protein HlyD family protein</fullName>
    </recommendedName>
</protein>
<evidence type="ECO:0000256" key="1">
    <source>
        <dbReference type="ARBA" id="ARBA00004196"/>
    </source>
</evidence>
<dbReference type="PANTHER" id="PTHR32347:SF27">
    <property type="entry name" value="RND EFFLUX PUMP MEMBRANE FUSION PROTEIN BARREL-SANDWICH DOMAIN-CONTAINING PROTEIN"/>
    <property type="match status" value="1"/>
</dbReference>
<dbReference type="PANTHER" id="PTHR32347">
    <property type="entry name" value="EFFLUX SYSTEM COMPONENT YKNX-RELATED"/>
    <property type="match status" value="1"/>
</dbReference>
<dbReference type="GO" id="GO:0030313">
    <property type="term" value="C:cell envelope"/>
    <property type="evidence" value="ECO:0007669"/>
    <property type="project" value="UniProtKB-SubCell"/>
</dbReference>
<accession>A0A7J0BHP0</accession>
<dbReference type="Proteomes" id="UP000503840">
    <property type="component" value="Unassembled WGS sequence"/>
</dbReference>
<reference evidence="3 4" key="1">
    <citation type="submission" date="2020-05" db="EMBL/GenBank/DDBJ databases">
        <title>Draft genome sequence of Desulfovibrio sp. strain HN2T.</title>
        <authorList>
            <person name="Ueno A."/>
            <person name="Tamazawa S."/>
            <person name="Tamamura S."/>
            <person name="Murakami T."/>
            <person name="Kiyama T."/>
            <person name="Inomata H."/>
            <person name="Amano Y."/>
            <person name="Miyakawa K."/>
            <person name="Tamaki H."/>
            <person name="Naganuma T."/>
            <person name="Kaneko K."/>
        </authorList>
    </citation>
    <scope>NUCLEOTIDE SEQUENCE [LARGE SCALE GENOMIC DNA]</scope>
    <source>
        <strain evidence="3 4">HN2</strain>
    </source>
</reference>
<keyword evidence="2" id="KW-0175">Coiled coil</keyword>
<comment type="subcellular location">
    <subcellularLocation>
        <location evidence="1">Cell envelope</location>
    </subcellularLocation>
</comment>
<proteinExistence type="predicted"/>
<evidence type="ECO:0008006" key="5">
    <source>
        <dbReference type="Google" id="ProtNLM"/>
    </source>
</evidence>
<comment type="caution">
    <text evidence="3">The sequence shown here is derived from an EMBL/GenBank/DDBJ whole genome shotgun (WGS) entry which is preliminary data.</text>
</comment>
<evidence type="ECO:0000313" key="4">
    <source>
        <dbReference type="Proteomes" id="UP000503840"/>
    </source>
</evidence>
<evidence type="ECO:0000313" key="3">
    <source>
        <dbReference type="EMBL" id="GFM33186.1"/>
    </source>
</evidence>
<organism evidence="3 4">
    <name type="scientific">Desulfovibrio subterraneus</name>
    <dbReference type="NCBI Taxonomy" id="2718620"/>
    <lineage>
        <taxon>Bacteria</taxon>
        <taxon>Pseudomonadati</taxon>
        <taxon>Thermodesulfobacteriota</taxon>
        <taxon>Desulfovibrionia</taxon>
        <taxon>Desulfovibrionales</taxon>
        <taxon>Desulfovibrionaceae</taxon>
        <taxon>Desulfovibrio</taxon>
    </lineage>
</organism>
<name>A0A7J0BHP0_9BACT</name>
<dbReference type="Gene3D" id="2.40.50.100">
    <property type="match status" value="1"/>
</dbReference>
<evidence type="ECO:0000256" key="2">
    <source>
        <dbReference type="ARBA" id="ARBA00023054"/>
    </source>
</evidence>
<gene>
    <name evidence="3" type="ORF">DSM101010T_15510</name>
</gene>